<dbReference type="NCBIfam" id="NF010588">
    <property type="entry name" value="PRK13981.1"/>
    <property type="match status" value="1"/>
</dbReference>
<protein>
    <recommendedName>
        <fullName evidence="7 8">Glutamine-dependent NAD(+) synthetase</fullName>
        <ecNumber evidence="7 8">6.3.5.1</ecNumber>
    </recommendedName>
    <alternativeName>
        <fullName evidence="7 8">NAD(+) synthase [glutamine-hydrolyzing]</fullName>
    </alternativeName>
</protein>
<dbReference type="FunFam" id="3.40.50.620:FF:000106">
    <property type="entry name" value="Glutamine-dependent NAD(+) synthetase"/>
    <property type="match status" value="1"/>
</dbReference>
<dbReference type="SUPFAM" id="SSF52402">
    <property type="entry name" value="Adenine nucleotide alpha hydrolases-like"/>
    <property type="match status" value="1"/>
</dbReference>
<reference evidence="12" key="1">
    <citation type="submission" date="2017-09" db="EMBL/GenBank/DDBJ databases">
        <title>Metaegenomics of thermophilic ammonia-oxidizing enrichment culture.</title>
        <authorList>
            <person name="Kato S."/>
            <person name="Suzuki K."/>
        </authorList>
    </citation>
    <scope>NUCLEOTIDE SEQUENCE [LARGE SCALE GENOMIC DNA]</scope>
</reference>
<dbReference type="PROSITE" id="PS50263">
    <property type="entry name" value="CN_HYDROLASE"/>
    <property type="match status" value="1"/>
</dbReference>
<dbReference type="GO" id="GO:0009435">
    <property type="term" value="P:NAD+ biosynthetic process"/>
    <property type="evidence" value="ECO:0007669"/>
    <property type="project" value="UniProtKB-UniRule"/>
</dbReference>
<dbReference type="HAMAP" id="MF_02090">
    <property type="entry name" value="NadE_glutamine_dep"/>
    <property type="match status" value="1"/>
</dbReference>
<dbReference type="EMBL" id="BEHT01000039">
    <property type="protein sequence ID" value="GBC99817.1"/>
    <property type="molecule type" value="Genomic_DNA"/>
</dbReference>
<evidence type="ECO:0000313" key="12">
    <source>
        <dbReference type="Proteomes" id="UP000236173"/>
    </source>
</evidence>
<dbReference type="GO" id="GO:0005737">
    <property type="term" value="C:cytoplasm"/>
    <property type="evidence" value="ECO:0007669"/>
    <property type="project" value="InterPro"/>
</dbReference>
<feature type="binding site" evidence="7">
    <location>
        <position position="438"/>
    </location>
    <ligand>
        <name>deamido-NAD(+)</name>
        <dbReference type="ChEBI" id="CHEBI:58437"/>
        <note>ligand shared between two neighboring subunits</note>
    </ligand>
</feature>
<keyword evidence="4 7" id="KW-0547">Nucleotide-binding</keyword>
<dbReference type="EC" id="6.3.5.1" evidence="7 8"/>
<evidence type="ECO:0000256" key="7">
    <source>
        <dbReference type="HAMAP-Rule" id="MF_02090"/>
    </source>
</evidence>
<dbReference type="NCBIfam" id="TIGR00552">
    <property type="entry name" value="nadE"/>
    <property type="match status" value="1"/>
</dbReference>
<dbReference type="CDD" id="cd07570">
    <property type="entry name" value="GAT_Gln-NAD-synth"/>
    <property type="match status" value="1"/>
</dbReference>
<dbReference type="GO" id="GO:0004359">
    <property type="term" value="F:glutaminase activity"/>
    <property type="evidence" value="ECO:0007669"/>
    <property type="project" value="InterPro"/>
</dbReference>
<comment type="caution">
    <text evidence="7">Lacks conserved residue(s) required for the propagation of feature annotation.</text>
</comment>
<dbReference type="PIRSF" id="PIRSF006630">
    <property type="entry name" value="NADS_GAT"/>
    <property type="match status" value="1"/>
</dbReference>
<keyword evidence="3 7" id="KW-0436">Ligase</keyword>
<organism evidence="11 12">
    <name type="scientific">Candidatus Fervidibacter japonicus</name>
    <dbReference type="NCBI Taxonomy" id="2035412"/>
    <lineage>
        <taxon>Bacteria</taxon>
        <taxon>Candidatus Fervidibacterota</taxon>
        <taxon>Candidatus Fervidibacter</taxon>
    </lineage>
</organism>
<proteinExistence type="inferred from homology"/>
<dbReference type="InterPro" id="IPR003694">
    <property type="entry name" value="NAD_synthase"/>
</dbReference>
<dbReference type="Pfam" id="PF00795">
    <property type="entry name" value="CN_hydrolase"/>
    <property type="match status" value="1"/>
</dbReference>
<evidence type="ECO:0000256" key="2">
    <source>
        <dbReference type="ARBA" id="ARBA00007145"/>
    </source>
</evidence>
<comment type="catalytic activity">
    <reaction evidence="7 8">
        <text>deamido-NAD(+) + L-glutamine + ATP + H2O = L-glutamate + AMP + diphosphate + NAD(+) + H(+)</text>
        <dbReference type="Rhea" id="RHEA:24384"/>
        <dbReference type="ChEBI" id="CHEBI:15377"/>
        <dbReference type="ChEBI" id="CHEBI:15378"/>
        <dbReference type="ChEBI" id="CHEBI:29985"/>
        <dbReference type="ChEBI" id="CHEBI:30616"/>
        <dbReference type="ChEBI" id="CHEBI:33019"/>
        <dbReference type="ChEBI" id="CHEBI:57540"/>
        <dbReference type="ChEBI" id="CHEBI:58359"/>
        <dbReference type="ChEBI" id="CHEBI:58437"/>
        <dbReference type="ChEBI" id="CHEBI:456215"/>
        <dbReference type="EC" id="6.3.5.1"/>
    </reaction>
</comment>
<name>A0A2H5XFA5_9BACT</name>
<dbReference type="AlphaFoldDB" id="A0A2H5XFA5"/>
<evidence type="ECO:0000256" key="9">
    <source>
        <dbReference type="RuleBase" id="RU003811"/>
    </source>
</evidence>
<dbReference type="GO" id="GO:0008795">
    <property type="term" value="F:NAD+ synthase activity"/>
    <property type="evidence" value="ECO:0007669"/>
    <property type="project" value="UniProtKB-UniRule"/>
</dbReference>
<dbReference type="UniPathway" id="UPA00253">
    <property type="reaction ID" value="UER00334"/>
</dbReference>
<dbReference type="InterPro" id="IPR022310">
    <property type="entry name" value="NAD/GMP_synthase"/>
</dbReference>
<accession>A0A2H5XFA5</accession>
<evidence type="ECO:0000256" key="5">
    <source>
        <dbReference type="ARBA" id="ARBA00022840"/>
    </source>
</evidence>
<keyword evidence="6 7" id="KW-0520">NAD</keyword>
<keyword evidence="5 7" id="KW-0067">ATP-binding</keyword>
<feature type="binding site" evidence="7">
    <location>
        <position position="409"/>
    </location>
    <ligand>
        <name>deamido-NAD(+)</name>
        <dbReference type="ChEBI" id="CHEBI:58437"/>
        <note>ligand shared between two neighboring subunits</note>
    </ligand>
</feature>
<feature type="active site" description="Nucleophile; for glutaminase activity" evidence="7">
    <location>
        <position position="147"/>
    </location>
</feature>
<dbReference type="InterPro" id="IPR036526">
    <property type="entry name" value="C-N_Hydrolase_sf"/>
</dbReference>
<feature type="binding site" evidence="7">
    <location>
        <position position="181"/>
    </location>
    <ligand>
        <name>L-glutamine</name>
        <dbReference type="ChEBI" id="CHEBI:58359"/>
    </ligand>
</feature>
<evidence type="ECO:0000256" key="6">
    <source>
        <dbReference type="ARBA" id="ARBA00023027"/>
    </source>
</evidence>
<dbReference type="GO" id="GO:0005524">
    <property type="term" value="F:ATP binding"/>
    <property type="evidence" value="ECO:0007669"/>
    <property type="project" value="UniProtKB-UniRule"/>
</dbReference>
<dbReference type="InterPro" id="IPR014729">
    <property type="entry name" value="Rossmann-like_a/b/a_fold"/>
</dbReference>
<feature type="domain" description="CN hydrolase" evidence="10">
    <location>
        <begin position="4"/>
        <end position="245"/>
    </location>
</feature>
<feature type="binding site" evidence="7">
    <location>
        <begin position="326"/>
        <end position="333"/>
    </location>
    <ligand>
        <name>ATP</name>
        <dbReference type="ChEBI" id="CHEBI:30616"/>
    </ligand>
</feature>
<dbReference type="Pfam" id="PF02540">
    <property type="entry name" value="NAD_synthase"/>
    <property type="match status" value="1"/>
</dbReference>
<dbReference type="InterPro" id="IPR014445">
    <property type="entry name" value="Gln-dep_NAD_synthase"/>
</dbReference>
<dbReference type="Proteomes" id="UP000236173">
    <property type="component" value="Unassembled WGS sequence"/>
</dbReference>
<evidence type="ECO:0000256" key="1">
    <source>
        <dbReference type="ARBA" id="ARBA00005188"/>
    </source>
</evidence>
<evidence type="ECO:0000313" key="11">
    <source>
        <dbReference type="EMBL" id="GBC99817.1"/>
    </source>
</evidence>
<feature type="binding site" evidence="7">
    <location>
        <position position="433"/>
    </location>
    <ligand>
        <name>ATP</name>
        <dbReference type="ChEBI" id="CHEBI:30616"/>
    </ligand>
</feature>
<dbReference type="Gene3D" id="3.60.110.10">
    <property type="entry name" value="Carbon-nitrogen hydrolase"/>
    <property type="match status" value="1"/>
</dbReference>
<dbReference type="CDD" id="cd00553">
    <property type="entry name" value="NAD_synthase"/>
    <property type="match status" value="1"/>
</dbReference>
<feature type="binding site" evidence="7">
    <location>
        <position position="550"/>
    </location>
    <ligand>
        <name>deamido-NAD(+)</name>
        <dbReference type="ChEBI" id="CHEBI:58437"/>
        <note>ligand shared between two neighboring subunits</note>
    </ligand>
</feature>
<dbReference type="Gene3D" id="3.40.50.620">
    <property type="entry name" value="HUPs"/>
    <property type="match status" value="1"/>
</dbReference>
<comment type="similarity">
    <text evidence="2 7 8">In the C-terminal section; belongs to the NAD synthetase family.</text>
</comment>
<dbReference type="SUPFAM" id="SSF56317">
    <property type="entry name" value="Carbon-nitrogen hydrolase"/>
    <property type="match status" value="1"/>
</dbReference>
<evidence type="ECO:0000256" key="3">
    <source>
        <dbReference type="ARBA" id="ARBA00022598"/>
    </source>
</evidence>
<evidence type="ECO:0000256" key="8">
    <source>
        <dbReference type="PIRNR" id="PIRNR006630"/>
    </source>
</evidence>
<feature type="binding site" evidence="7">
    <location>
        <position position="175"/>
    </location>
    <ligand>
        <name>L-glutamine</name>
        <dbReference type="ChEBI" id="CHEBI:58359"/>
    </ligand>
</feature>
<feature type="active site" description="Proton acceptor; for glutaminase activity" evidence="7">
    <location>
        <position position="44"/>
    </location>
</feature>
<feature type="active site" description="For glutaminase activity" evidence="7">
    <location>
        <position position="111"/>
    </location>
</feature>
<dbReference type="InterPro" id="IPR003010">
    <property type="entry name" value="C-N_Hydrolase"/>
</dbReference>
<sequence>MRSLRVALAQINATVGDIEGNARKIAEGIERAKEVRADVVAFPELAVTGYPPEDLLFKPHFIARNKEAVQELAQLVPKSLVAVVGFVDEDGDIFNAATVLHDGKVAAVYRKHYLPNYGVFDEFRYFQQGDEPLVLALNDVRIGITICEDIWYPGGPARAETLLGDAQILLNISSSPYHMGKLSWREKMLAVRANDNLAAIAYVNLVGGQDELVFDGASLVVNEQGEVIARAKQFEEDFLVADIDLVGIMRTRLHDPRRRQDKRAIGDGDLGKVKIVPLPFEFAQPKPAVEPRIETPLPPTAEVYWALVLGTRDYLHKNGMTDAVVGLSGGIDSSLTCCIAVDALGSEHVTGVAMPGPYSSRHSLEDAEALARNLGIRFLVIPINEVFEAFLRTLSDAFKGMPQDVTEENLQARIRGTILMALSNKFGWLVLTTGNKSEGSTGYCTLYGDTAGGFAVLKDVYKTLVYELAKYVNEKAGREIIPRRVFEKPPSAELRPGQVDQEKLPPYPLLDKILQAYVEEDRSVADIVAMGYDEATVRKVARMVDSSEYKRRQFAPGPKITHRAFGKDRRLPITNRWSELEGD</sequence>
<dbReference type="PANTHER" id="PTHR23090:SF9">
    <property type="entry name" value="GLUTAMINE-DEPENDENT NAD(+) SYNTHETASE"/>
    <property type="match status" value="1"/>
</dbReference>
<comment type="function">
    <text evidence="7">Catalyzes the ATP-dependent amidation of deamido-NAD to form NAD. Uses L-glutamine as a nitrogen source.</text>
</comment>
<dbReference type="PANTHER" id="PTHR23090">
    <property type="entry name" value="NH 3 /GLUTAMINE-DEPENDENT NAD + SYNTHETASE"/>
    <property type="match status" value="1"/>
</dbReference>
<dbReference type="GO" id="GO:0003952">
    <property type="term" value="F:NAD+ synthase (glutamine-hydrolyzing) activity"/>
    <property type="evidence" value="ECO:0007669"/>
    <property type="project" value="UniProtKB-UniRule"/>
</dbReference>
<comment type="similarity">
    <text evidence="9">Belongs to the NAD synthetase family.</text>
</comment>
<evidence type="ECO:0000259" key="10">
    <source>
        <dbReference type="PROSITE" id="PS50263"/>
    </source>
</evidence>
<gene>
    <name evidence="11" type="primary">nadE_2</name>
    <name evidence="7" type="synonym">nadE</name>
    <name evidence="11" type="ORF">HRbin17_02348</name>
</gene>
<comment type="caution">
    <text evidence="11">The sequence shown here is derived from an EMBL/GenBank/DDBJ whole genome shotgun (WGS) entry which is preliminary data.</text>
</comment>
<comment type="pathway">
    <text evidence="1 7 8">Cofactor biosynthesis; NAD(+) biosynthesis; NAD(+) from deamido-NAD(+) (L-Gln route): step 1/1.</text>
</comment>
<evidence type="ECO:0000256" key="4">
    <source>
        <dbReference type="ARBA" id="ARBA00022741"/>
    </source>
</evidence>
<feature type="binding site" evidence="7">
    <location>
        <position position="117"/>
    </location>
    <ligand>
        <name>L-glutamine</name>
        <dbReference type="ChEBI" id="CHEBI:58359"/>
    </ligand>
</feature>